<evidence type="ECO:0000313" key="3">
    <source>
        <dbReference type="Proteomes" id="UP000015530"/>
    </source>
</evidence>
<organism evidence="2 3">
    <name type="scientific">Colletotrichum gloeosporioides (strain Cg-14)</name>
    <name type="common">Anthracnose fungus</name>
    <name type="synonym">Glomerella cingulata</name>
    <dbReference type="NCBI Taxonomy" id="1237896"/>
    <lineage>
        <taxon>Eukaryota</taxon>
        <taxon>Fungi</taxon>
        <taxon>Dikarya</taxon>
        <taxon>Ascomycota</taxon>
        <taxon>Pezizomycotina</taxon>
        <taxon>Sordariomycetes</taxon>
        <taxon>Hypocreomycetidae</taxon>
        <taxon>Glomerellales</taxon>
        <taxon>Glomerellaceae</taxon>
        <taxon>Colletotrichum</taxon>
        <taxon>Colletotrichum gloeosporioides species complex</taxon>
    </lineage>
</organism>
<dbReference type="EMBL" id="AMYD01002138">
    <property type="protein sequence ID" value="EQB50115.1"/>
    <property type="molecule type" value="Genomic_DNA"/>
</dbReference>
<feature type="domain" description="ChrR-like cupin" evidence="1">
    <location>
        <begin position="19"/>
        <end position="118"/>
    </location>
</feature>
<sequence length="145" mass="15817">MPVTKLPDVHHGDHDGGSTVNCNTLPWLPLAPKIWIRLVKLQPETGVHTVIIRAEPGGVLPPHRHIEAAEIYVLKGTGDHPQTGHFTEGDFVSESKGAVHDPLVFTVETEMLMTSQGPSVFLDEQGNDLYRMDVPMLQGLAQSVA</sequence>
<dbReference type="HOGENOM" id="CLU_1740074_0_0_1"/>
<dbReference type="InterPro" id="IPR025979">
    <property type="entry name" value="ChrR-like_cupin_dom"/>
</dbReference>
<dbReference type="Proteomes" id="UP000015530">
    <property type="component" value="Unassembled WGS sequence"/>
</dbReference>
<dbReference type="InterPro" id="IPR011051">
    <property type="entry name" value="RmlC_Cupin_sf"/>
</dbReference>
<dbReference type="OMA" id="LAPKIWI"/>
<dbReference type="InterPro" id="IPR014710">
    <property type="entry name" value="RmlC-like_jellyroll"/>
</dbReference>
<evidence type="ECO:0000259" key="1">
    <source>
        <dbReference type="Pfam" id="PF12973"/>
    </source>
</evidence>
<dbReference type="AlphaFoldDB" id="T0LPK0"/>
<dbReference type="SUPFAM" id="SSF51182">
    <property type="entry name" value="RmlC-like cupins"/>
    <property type="match status" value="1"/>
</dbReference>
<evidence type="ECO:0000313" key="2">
    <source>
        <dbReference type="EMBL" id="EQB50115.1"/>
    </source>
</evidence>
<protein>
    <recommendedName>
        <fullName evidence="1">ChrR-like cupin domain-containing protein</fullName>
    </recommendedName>
</protein>
<accession>T0LPK0</accession>
<dbReference type="Pfam" id="PF12973">
    <property type="entry name" value="Cupin_7"/>
    <property type="match status" value="1"/>
</dbReference>
<dbReference type="OrthoDB" id="4408686at2759"/>
<dbReference type="Gene3D" id="2.60.120.10">
    <property type="entry name" value="Jelly Rolls"/>
    <property type="match status" value="1"/>
</dbReference>
<gene>
    <name evidence="2" type="ORF">CGLO_10493</name>
</gene>
<comment type="caution">
    <text evidence="2">The sequence shown here is derived from an EMBL/GenBank/DDBJ whole genome shotgun (WGS) entry which is preliminary data.</text>
</comment>
<dbReference type="CDD" id="cd20302">
    <property type="entry name" value="cupin_DAD"/>
    <property type="match status" value="1"/>
</dbReference>
<name>T0LPK0_COLGC</name>
<reference evidence="3" key="1">
    <citation type="journal article" date="2013" name="Mol. Plant Microbe Interact.">
        <title>Global aspects of pacC regulation of pathogenicity genes in Colletotrichum gloeosporioides as revealed by transcriptome analysis.</title>
        <authorList>
            <person name="Alkan N."/>
            <person name="Meng X."/>
            <person name="Friedlander G."/>
            <person name="Reuveni E."/>
            <person name="Sukno S."/>
            <person name="Sherman A."/>
            <person name="Thon M."/>
            <person name="Fluhr R."/>
            <person name="Prusky D."/>
        </authorList>
    </citation>
    <scope>NUCLEOTIDE SEQUENCE [LARGE SCALE GENOMIC DNA]</scope>
    <source>
        <strain evidence="3">Cg-14</strain>
    </source>
</reference>
<proteinExistence type="predicted"/>